<dbReference type="InterPro" id="IPR050216">
    <property type="entry name" value="LRR_domain-containing"/>
</dbReference>
<dbReference type="Pfam" id="PF13855">
    <property type="entry name" value="LRR_8"/>
    <property type="match status" value="1"/>
</dbReference>
<dbReference type="PANTHER" id="PTHR48051:SF1">
    <property type="entry name" value="RAS SUPPRESSOR PROTEIN 1"/>
    <property type="match status" value="1"/>
</dbReference>
<name>A0A8S3G3A0_9BILA</name>
<dbReference type="Gene3D" id="3.80.10.10">
    <property type="entry name" value="Ribonuclease Inhibitor"/>
    <property type="match status" value="1"/>
</dbReference>
<sequence>MYPILPSTHKISEDDFGWLDDLIRFQYLISLNLADNDLKTFPNVICHLPRLSELNLASNHIDSIPSDIAKLQSLEILNLQSNRLSSLPNEIEYLKRLRDFYLSFNLFKDIPMPLARLTNIRCSDVNNLCLAGNNIRKLSIEVFQQ</sequence>
<dbReference type="Proteomes" id="UP000681720">
    <property type="component" value="Unassembled WGS sequence"/>
</dbReference>
<reference evidence="3" key="1">
    <citation type="submission" date="2021-02" db="EMBL/GenBank/DDBJ databases">
        <authorList>
            <person name="Nowell W R."/>
        </authorList>
    </citation>
    <scope>NUCLEOTIDE SEQUENCE</scope>
</reference>
<dbReference type="PROSITE" id="PS51450">
    <property type="entry name" value="LRR"/>
    <property type="match status" value="2"/>
</dbReference>
<gene>
    <name evidence="3" type="ORF">GIL414_LOCUS64969</name>
</gene>
<evidence type="ECO:0000256" key="1">
    <source>
        <dbReference type="ARBA" id="ARBA00022614"/>
    </source>
</evidence>
<organism evidence="3 4">
    <name type="scientific">Rotaria magnacalcarata</name>
    <dbReference type="NCBI Taxonomy" id="392030"/>
    <lineage>
        <taxon>Eukaryota</taxon>
        <taxon>Metazoa</taxon>
        <taxon>Spiralia</taxon>
        <taxon>Gnathifera</taxon>
        <taxon>Rotifera</taxon>
        <taxon>Eurotatoria</taxon>
        <taxon>Bdelloidea</taxon>
        <taxon>Philodinida</taxon>
        <taxon>Philodinidae</taxon>
        <taxon>Rotaria</taxon>
    </lineage>
</organism>
<dbReference type="InterPro" id="IPR032675">
    <property type="entry name" value="LRR_dom_sf"/>
</dbReference>
<dbReference type="EMBL" id="CAJOBJ010286111">
    <property type="protein sequence ID" value="CAF5149096.1"/>
    <property type="molecule type" value="Genomic_DNA"/>
</dbReference>
<evidence type="ECO:0000313" key="3">
    <source>
        <dbReference type="EMBL" id="CAF5149096.1"/>
    </source>
</evidence>
<keyword evidence="2" id="KW-0677">Repeat</keyword>
<dbReference type="AlphaFoldDB" id="A0A8S3G3A0"/>
<dbReference type="PANTHER" id="PTHR48051">
    <property type="match status" value="1"/>
</dbReference>
<accession>A0A8S3G3A0</accession>
<protein>
    <submittedName>
        <fullName evidence="3">Uncharacterized protein</fullName>
    </submittedName>
</protein>
<evidence type="ECO:0000313" key="4">
    <source>
        <dbReference type="Proteomes" id="UP000681720"/>
    </source>
</evidence>
<dbReference type="InterPro" id="IPR001611">
    <property type="entry name" value="Leu-rich_rpt"/>
</dbReference>
<comment type="caution">
    <text evidence="3">The sequence shown here is derived from an EMBL/GenBank/DDBJ whole genome shotgun (WGS) entry which is preliminary data.</text>
</comment>
<dbReference type="SMART" id="SM00369">
    <property type="entry name" value="LRR_TYP"/>
    <property type="match status" value="2"/>
</dbReference>
<keyword evidence="1" id="KW-0433">Leucine-rich repeat</keyword>
<proteinExistence type="predicted"/>
<dbReference type="InterPro" id="IPR003591">
    <property type="entry name" value="Leu-rich_rpt_typical-subtyp"/>
</dbReference>
<dbReference type="SUPFAM" id="SSF52058">
    <property type="entry name" value="L domain-like"/>
    <property type="match status" value="1"/>
</dbReference>
<evidence type="ECO:0000256" key="2">
    <source>
        <dbReference type="ARBA" id="ARBA00022737"/>
    </source>
</evidence>
<dbReference type="GO" id="GO:0005737">
    <property type="term" value="C:cytoplasm"/>
    <property type="evidence" value="ECO:0007669"/>
    <property type="project" value="TreeGrafter"/>
</dbReference>